<feature type="compositionally biased region" description="Acidic residues" evidence="1">
    <location>
        <begin position="70"/>
        <end position="84"/>
    </location>
</feature>
<sequence length="84" mass="9101">MAWPDEELVKAVKAVLKTGASRSHLDPVATGLLEEIAITRGDGLLAWTRREASSTEAKDAQHLSGIPDLDLIDSDEEVDEEDDS</sequence>
<comment type="caution">
    <text evidence="2">The sequence shown here is derived from an EMBL/GenBank/DDBJ whole genome shotgun (WGS) entry which is preliminary data.</text>
</comment>
<evidence type="ECO:0000256" key="1">
    <source>
        <dbReference type="SAM" id="MobiDB-lite"/>
    </source>
</evidence>
<feature type="region of interest" description="Disordered" evidence="1">
    <location>
        <begin position="56"/>
        <end position="84"/>
    </location>
</feature>
<name>A0A4Q4Q1V3_9PLEO</name>
<evidence type="ECO:0000313" key="3">
    <source>
        <dbReference type="Proteomes" id="UP000293823"/>
    </source>
</evidence>
<reference evidence="3" key="1">
    <citation type="journal article" date="2019" name="bioRxiv">
        <title>Genomics, evolutionary history and diagnostics of the Alternaria alternata species group including apple and Asian pear pathotypes.</title>
        <authorList>
            <person name="Armitage A.D."/>
            <person name="Cockerton H.M."/>
            <person name="Sreenivasaprasad S."/>
            <person name="Woodhall J.W."/>
            <person name="Lane C.R."/>
            <person name="Harrison R.J."/>
            <person name="Clarkson J.P."/>
        </authorList>
    </citation>
    <scope>NUCLEOTIDE SEQUENCE [LARGE SCALE GENOMIC DNA]</scope>
    <source>
        <strain evidence="3">RGR 97.0016</strain>
    </source>
</reference>
<dbReference type="EMBL" id="PEJP01000077">
    <property type="protein sequence ID" value="RYO31819.1"/>
    <property type="molecule type" value="Genomic_DNA"/>
</dbReference>
<dbReference type="AlphaFoldDB" id="A0A4Q4Q1V3"/>
<organism evidence="2 3">
    <name type="scientific">Alternaria arborescens</name>
    <dbReference type="NCBI Taxonomy" id="156630"/>
    <lineage>
        <taxon>Eukaryota</taxon>
        <taxon>Fungi</taxon>
        <taxon>Dikarya</taxon>
        <taxon>Ascomycota</taxon>
        <taxon>Pezizomycotina</taxon>
        <taxon>Dothideomycetes</taxon>
        <taxon>Pleosporomycetidae</taxon>
        <taxon>Pleosporales</taxon>
        <taxon>Pleosporineae</taxon>
        <taxon>Pleosporaceae</taxon>
        <taxon>Alternaria</taxon>
        <taxon>Alternaria sect. Alternaria</taxon>
    </lineage>
</organism>
<accession>A0A4Q4Q1V3</accession>
<gene>
    <name evidence="2" type="ORF">AA0113_g11794</name>
</gene>
<keyword evidence="3" id="KW-1185">Reference proteome</keyword>
<protein>
    <submittedName>
        <fullName evidence="2">Uncharacterized protein</fullName>
    </submittedName>
</protein>
<evidence type="ECO:0000313" key="2">
    <source>
        <dbReference type="EMBL" id="RYO31819.1"/>
    </source>
</evidence>
<proteinExistence type="predicted"/>
<dbReference type="Proteomes" id="UP000293823">
    <property type="component" value="Unassembled WGS sequence"/>
</dbReference>